<reference evidence="2 3" key="1">
    <citation type="submission" date="2023-07" db="EMBL/GenBank/DDBJ databases">
        <authorList>
            <person name="Girao M."/>
            <person name="Carvalho M.F."/>
        </authorList>
    </citation>
    <scope>NUCLEOTIDE SEQUENCE [LARGE SCALE GENOMIC DNA]</scope>
    <source>
        <strain evidence="2 3">YIM65754</strain>
    </source>
</reference>
<feature type="domain" description="AB hydrolase-1" evidence="1">
    <location>
        <begin position="48"/>
        <end position="135"/>
    </location>
</feature>
<sequence length="290" mass="30223">MTTLDRPVITATLDVPGATLTYDVRGDVQSGTPLLMVGSPMDAGGFAALAAQFVDRPVVTYDPRGVMRSPRDTPGVSTPDLHAGDLHRLIDRLGVGPVDLFGSSGGAVNGLALVAKHPAQVRTLIAHEPPACPLVPDFAVIKAVVDDICATYQRSGLGPAMAKFIMMLSQTEPLEPSYLAVPAPDPSMFGMPTEDDGSRDDALLSQNLQSCTGYEPDFAALWKASTHIVIGAGTESTGEVSARAAAEVAKRLGVELTMFPGGHAGFTADGYGVPGDPEGFAAVLRKVLDR</sequence>
<proteinExistence type="predicted"/>
<dbReference type="Gene3D" id="3.40.50.1820">
    <property type="entry name" value="alpha/beta hydrolase"/>
    <property type="match status" value="1"/>
</dbReference>
<keyword evidence="3" id="KW-1185">Reference proteome</keyword>
<dbReference type="Proteomes" id="UP001336020">
    <property type="component" value="Unassembled WGS sequence"/>
</dbReference>
<dbReference type="RefSeq" id="WP_330135528.1">
    <property type="nucleotide sequence ID" value="NZ_JAUTXY010000012.1"/>
</dbReference>
<dbReference type="EMBL" id="JAUTXY010000012">
    <property type="protein sequence ID" value="MEE2060339.1"/>
    <property type="molecule type" value="Genomic_DNA"/>
</dbReference>
<dbReference type="InterPro" id="IPR029058">
    <property type="entry name" value="AB_hydrolase_fold"/>
</dbReference>
<gene>
    <name evidence="2" type="ORF">Q7514_22720</name>
</gene>
<accession>A0ABU7LFJ4</accession>
<evidence type="ECO:0000313" key="3">
    <source>
        <dbReference type="Proteomes" id="UP001336020"/>
    </source>
</evidence>
<protein>
    <submittedName>
        <fullName evidence="2">Alpha/beta hydrolase</fullName>
    </submittedName>
</protein>
<evidence type="ECO:0000259" key="1">
    <source>
        <dbReference type="Pfam" id="PF00561"/>
    </source>
</evidence>
<keyword evidence="2" id="KW-0378">Hydrolase</keyword>
<organism evidence="2 3">
    <name type="scientific">Rhodococcus artemisiae</name>
    <dbReference type="NCBI Taxonomy" id="714159"/>
    <lineage>
        <taxon>Bacteria</taxon>
        <taxon>Bacillati</taxon>
        <taxon>Actinomycetota</taxon>
        <taxon>Actinomycetes</taxon>
        <taxon>Mycobacteriales</taxon>
        <taxon>Nocardiaceae</taxon>
        <taxon>Rhodococcus</taxon>
    </lineage>
</organism>
<dbReference type="Pfam" id="PF00561">
    <property type="entry name" value="Abhydrolase_1"/>
    <property type="match status" value="1"/>
</dbReference>
<dbReference type="SUPFAM" id="SSF53474">
    <property type="entry name" value="alpha/beta-Hydrolases"/>
    <property type="match status" value="1"/>
</dbReference>
<dbReference type="InterPro" id="IPR000073">
    <property type="entry name" value="AB_hydrolase_1"/>
</dbReference>
<comment type="caution">
    <text evidence="2">The sequence shown here is derived from an EMBL/GenBank/DDBJ whole genome shotgun (WGS) entry which is preliminary data.</text>
</comment>
<dbReference type="GO" id="GO:0016787">
    <property type="term" value="F:hydrolase activity"/>
    <property type="evidence" value="ECO:0007669"/>
    <property type="project" value="UniProtKB-KW"/>
</dbReference>
<name>A0ABU7LFJ4_9NOCA</name>
<evidence type="ECO:0000313" key="2">
    <source>
        <dbReference type="EMBL" id="MEE2060339.1"/>
    </source>
</evidence>